<dbReference type="Proteomes" id="UP000886501">
    <property type="component" value="Unassembled WGS sequence"/>
</dbReference>
<name>A0ACB6Z4E9_THEGA</name>
<organism evidence="1 2">
    <name type="scientific">Thelephora ganbajun</name>
    <name type="common">Ganba fungus</name>
    <dbReference type="NCBI Taxonomy" id="370292"/>
    <lineage>
        <taxon>Eukaryota</taxon>
        <taxon>Fungi</taxon>
        <taxon>Dikarya</taxon>
        <taxon>Basidiomycota</taxon>
        <taxon>Agaricomycotina</taxon>
        <taxon>Agaricomycetes</taxon>
        <taxon>Thelephorales</taxon>
        <taxon>Thelephoraceae</taxon>
        <taxon>Thelephora</taxon>
    </lineage>
</organism>
<protein>
    <submittedName>
        <fullName evidence="1">Uncharacterized protein</fullName>
    </submittedName>
</protein>
<evidence type="ECO:0000313" key="2">
    <source>
        <dbReference type="Proteomes" id="UP000886501"/>
    </source>
</evidence>
<accession>A0ACB6Z4E9</accession>
<comment type="caution">
    <text evidence="1">The sequence shown here is derived from an EMBL/GenBank/DDBJ whole genome shotgun (WGS) entry which is preliminary data.</text>
</comment>
<reference evidence="1" key="1">
    <citation type="submission" date="2019-10" db="EMBL/GenBank/DDBJ databases">
        <authorList>
            <consortium name="DOE Joint Genome Institute"/>
            <person name="Kuo A."/>
            <person name="Miyauchi S."/>
            <person name="Kiss E."/>
            <person name="Drula E."/>
            <person name="Kohler A."/>
            <person name="Sanchez-Garcia M."/>
            <person name="Andreopoulos B."/>
            <person name="Barry K.W."/>
            <person name="Bonito G."/>
            <person name="Buee M."/>
            <person name="Carver A."/>
            <person name="Chen C."/>
            <person name="Cichocki N."/>
            <person name="Clum A."/>
            <person name="Culley D."/>
            <person name="Crous P.W."/>
            <person name="Fauchery L."/>
            <person name="Girlanda M."/>
            <person name="Hayes R."/>
            <person name="Keri Z."/>
            <person name="Labutti K."/>
            <person name="Lipzen A."/>
            <person name="Lombard V."/>
            <person name="Magnuson J."/>
            <person name="Maillard F."/>
            <person name="Morin E."/>
            <person name="Murat C."/>
            <person name="Nolan M."/>
            <person name="Ohm R."/>
            <person name="Pangilinan J."/>
            <person name="Pereira M."/>
            <person name="Perotto S."/>
            <person name="Peter M."/>
            <person name="Riley R."/>
            <person name="Sitrit Y."/>
            <person name="Stielow B."/>
            <person name="Szollosi G."/>
            <person name="Zifcakova L."/>
            <person name="Stursova M."/>
            <person name="Spatafora J.W."/>
            <person name="Tedersoo L."/>
            <person name="Vaario L.-M."/>
            <person name="Yamada A."/>
            <person name="Yan M."/>
            <person name="Wang P."/>
            <person name="Xu J."/>
            <person name="Bruns T."/>
            <person name="Baldrian P."/>
            <person name="Vilgalys R."/>
            <person name="Henrissat B."/>
            <person name="Grigoriev I.V."/>
            <person name="Hibbett D."/>
            <person name="Nagy L.G."/>
            <person name="Martin F.M."/>
        </authorList>
    </citation>
    <scope>NUCLEOTIDE SEQUENCE</scope>
    <source>
        <strain evidence="1">P2</strain>
    </source>
</reference>
<sequence>MSNAIVTGNHSRDEPNFQAQNGLGGVTPSTTKEQYEVVRSNSPTSLTSNSQDTGWDSNQGDLPHDPLQTRRSKTGSVKAAPKIHFGCRICLTDPTPTSYPTATHCGHLFCYECIATEVLRTSRCPVCKNVLALYCLFKLDVAT</sequence>
<proteinExistence type="predicted"/>
<keyword evidence="2" id="KW-1185">Reference proteome</keyword>
<gene>
    <name evidence="1" type="ORF">BDM02DRAFT_1053503</name>
</gene>
<dbReference type="EMBL" id="MU118151">
    <property type="protein sequence ID" value="KAF9644250.1"/>
    <property type="molecule type" value="Genomic_DNA"/>
</dbReference>
<evidence type="ECO:0000313" key="1">
    <source>
        <dbReference type="EMBL" id="KAF9644250.1"/>
    </source>
</evidence>
<reference evidence="1" key="2">
    <citation type="journal article" date="2020" name="Nat. Commun.">
        <title>Large-scale genome sequencing of mycorrhizal fungi provides insights into the early evolution of symbiotic traits.</title>
        <authorList>
            <person name="Miyauchi S."/>
            <person name="Kiss E."/>
            <person name="Kuo A."/>
            <person name="Drula E."/>
            <person name="Kohler A."/>
            <person name="Sanchez-Garcia M."/>
            <person name="Morin E."/>
            <person name="Andreopoulos B."/>
            <person name="Barry K.W."/>
            <person name="Bonito G."/>
            <person name="Buee M."/>
            <person name="Carver A."/>
            <person name="Chen C."/>
            <person name="Cichocki N."/>
            <person name="Clum A."/>
            <person name="Culley D."/>
            <person name="Crous P.W."/>
            <person name="Fauchery L."/>
            <person name="Girlanda M."/>
            <person name="Hayes R.D."/>
            <person name="Keri Z."/>
            <person name="LaButti K."/>
            <person name="Lipzen A."/>
            <person name="Lombard V."/>
            <person name="Magnuson J."/>
            <person name="Maillard F."/>
            <person name="Murat C."/>
            <person name="Nolan M."/>
            <person name="Ohm R.A."/>
            <person name="Pangilinan J."/>
            <person name="Pereira M.F."/>
            <person name="Perotto S."/>
            <person name="Peter M."/>
            <person name="Pfister S."/>
            <person name="Riley R."/>
            <person name="Sitrit Y."/>
            <person name="Stielow J.B."/>
            <person name="Szollosi G."/>
            <person name="Zifcakova L."/>
            <person name="Stursova M."/>
            <person name="Spatafora J.W."/>
            <person name="Tedersoo L."/>
            <person name="Vaario L.M."/>
            <person name="Yamada A."/>
            <person name="Yan M."/>
            <person name="Wang P."/>
            <person name="Xu J."/>
            <person name="Bruns T."/>
            <person name="Baldrian P."/>
            <person name="Vilgalys R."/>
            <person name="Dunand C."/>
            <person name="Henrissat B."/>
            <person name="Grigoriev I.V."/>
            <person name="Hibbett D."/>
            <person name="Nagy L.G."/>
            <person name="Martin F.M."/>
        </authorList>
    </citation>
    <scope>NUCLEOTIDE SEQUENCE</scope>
    <source>
        <strain evidence="1">P2</strain>
    </source>
</reference>